<protein>
    <submittedName>
        <fullName evidence="3">Uncharacterized protein LOC108559622</fullName>
    </submittedName>
</protein>
<keyword evidence="2" id="KW-1185">Reference proteome</keyword>
<dbReference type="Proteomes" id="UP000695000">
    <property type="component" value="Unplaced"/>
</dbReference>
<evidence type="ECO:0000313" key="2">
    <source>
        <dbReference type="Proteomes" id="UP000695000"/>
    </source>
</evidence>
<dbReference type="GeneID" id="108559622"/>
<dbReference type="PROSITE" id="PS51186">
    <property type="entry name" value="GNAT"/>
    <property type="match status" value="1"/>
</dbReference>
<sequence>MQEQDILVEIPNEDLPNLRDLYSKQLPFATHVYSFLNTAMKWMKVSPEKSYIKIFSPNGDWRSDGTFVALLQWSCYDLFVFTLEETCERLEHALMTTQRIDWSQVILFYAVHQNHTDTVYKVLEKLELKVEHSTKTDFWWMPKEQASQLTVACPENFEIKILKPEHAEIINEIWPHRYPGSVNYLRTFIEMNGGHGVFTKTDGKLVSWVLKNQMGTLGILQTIDAYKRMGLGSAVTKSLSREIALEGHNPLGTVLVENTASQAMFRNIGFSPSDWCQYIVVEHD</sequence>
<dbReference type="Pfam" id="PF08445">
    <property type="entry name" value="FR47"/>
    <property type="match status" value="1"/>
</dbReference>
<evidence type="ECO:0000259" key="1">
    <source>
        <dbReference type="PROSITE" id="PS51186"/>
    </source>
</evidence>
<dbReference type="InterPro" id="IPR053225">
    <property type="entry name" value="Acyl-CoA_N-acyltransferase"/>
</dbReference>
<dbReference type="InterPro" id="IPR000182">
    <property type="entry name" value="GNAT_dom"/>
</dbReference>
<proteinExistence type="predicted"/>
<dbReference type="PANTHER" id="PTHR20958:SF6">
    <property type="entry name" value="GLYCINE N-ACYLTRANSFERASE-LIKE PROTEIN"/>
    <property type="match status" value="1"/>
</dbReference>
<organism evidence="2 3">
    <name type="scientific">Nicrophorus vespilloides</name>
    <name type="common">Boreal carrion beetle</name>
    <dbReference type="NCBI Taxonomy" id="110193"/>
    <lineage>
        <taxon>Eukaryota</taxon>
        <taxon>Metazoa</taxon>
        <taxon>Ecdysozoa</taxon>
        <taxon>Arthropoda</taxon>
        <taxon>Hexapoda</taxon>
        <taxon>Insecta</taxon>
        <taxon>Pterygota</taxon>
        <taxon>Neoptera</taxon>
        <taxon>Endopterygota</taxon>
        <taxon>Coleoptera</taxon>
        <taxon>Polyphaga</taxon>
        <taxon>Staphyliniformia</taxon>
        <taxon>Silphidae</taxon>
        <taxon>Nicrophorinae</taxon>
        <taxon>Nicrophorus</taxon>
    </lineage>
</organism>
<name>A0ABM1MCZ8_NICVS</name>
<gene>
    <name evidence="3" type="primary">LOC108559622</name>
</gene>
<dbReference type="Gene3D" id="3.40.630.30">
    <property type="match status" value="2"/>
</dbReference>
<accession>A0ABM1MCZ8</accession>
<dbReference type="InterPro" id="IPR013653">
    <property type="entry name" value="GCN5-like_dom"/>
</dbReference>
<dbReference type="SUPFAM" id="SSF55729">
    <property type="entry name" value="Acyl-CoA N-acyltransferases (Nat)"/>
    <property type="match status" value="1"/>
</dbReference>
<reference evidence="3" key="1">
    <citation type="submission" date="2025-08" db="UniProtKB">
        <authorList>
            <consortium name="RefSeq"/>
        </authorList>
    </citation>
    <scope>IDENTIFICATION</scope>
    <source>
        <tissue evidence="3">Whole Larva</tissue>
    </source>
</reference>
<dbReference type="InterPro" id="IPR016181">
    <property type="entry name" value="Acyl_CoA_acyltransferase"/>
</dbReference>
<evidence type="ECO:0000313" key="3">
    <source>
        <dbReference type="RefSeq" id="XP_017772448.1"/>
    </source>
</evidence>
<dbReference type="PANTHER" id="PTHR20958">
    <property type="entry name" value="GLYCINE N-ACYLTRANSFERASE-LIKE PROTEIN"/>
    <property type="match status" value="1"/>
</dbReference>
<feature type="domain" description="N-acetyltransferase" evidence="1">
    <location>
        <begin position="157"/>
        <end position="284"/>
    </location>
</feature>
<dbReference type="InterPro" id="IPR041506">
    <property type="entry name" value="DUF5645"/>
</dbReference>
<dbReference type="RefSeq" id="XP_017772448.1">
    <property type="nucleotide sequence ID" value="XM_017916959.1"/>
</dbReference>
<dbReference type="Pfam" id="PF18713">
    <property type="entry name" value="DUF5645"/>
    <property type="match status" value="1"/>
</dbReference>